<dbReference type="Pfam" id="PF13561">
    <property type="entry name" value="adh_short_C2"/>
    <property type="match status" value="1"/>
</dbReference>
<proteinExistence type="predicted"/>
<name>A0A095BZ75_SCHHA</name>
<dbReference type="GO" id="GO:0016491">
    <property type="term" value="F:oxidoreductase activity"/>
    <property type="evidence" value="ECO:0007669"/>
    <property type="project" value="UniProtKB-KW"/>
</dbReference>
<dbReference type="InterPro" id="IPR002347">
    <property type="entry name" value="SDR_fam"/>
</dbReference>
<gene>
    <name evidence="2" type="ORF">MS3_02709</name>
</gene>
<dbReference type="Gene3D" id="3.40.50.720">
    <property type="entry name" value="NAD(P)-binding Rossmann-like Domain"/>
    <property type="match status" value="1"/>
</dbReference>
<dbReference type="AlphaFoldDB" id="A0A095BZ75"/>
<dbReference type="PRINTS" id="PR00081">
    <property type="entry name" value="GDHRDH"/>
</dbReference>
<evidence type="ECO:0000256" key="1">
    <source>
        <dbReference type="ARBA" id="ARBA00023002"/>
    </source>
</evidence>
<dbReference type="FunFam" id="3.40.50.720:FF:000084">
    <property type="entry name" value="Short-chain dehydrogenase reductase"/>
    <property type="match status" value="1"/>
</dbReference>
<dbReference type="InterPro" id="IPR020904">
    <property type="entry name" value="Sc_DH/Rdtase_CS"/>
</dbReference>
<evidence type="ECO:0000313" key="2">
    <source>
        <dbReference type="EMBL" id="KGB34493.1"/>
    </source>
</evidence>
<dbReference type="SUPFAM" id="SSF51735">
    <property type="entry name" value="NAD(P)-binding Rossmann-fold domains"/>
    <property type="match status" value="1"/>
</dbReference>
<protein>
    <submittedName>
        <fullName evidence="2">Tropinone reductase 2</fullName>
    </submittedName>
</protein>
<dbReference type="InterPro" id="IPR036291">
    <property type="entry name" value="NAD(P)-bd_dom_sf"/>
</dbReference>
<dbReference type="PANTHER" id="PTHR43975:SF2">
    <property type="entry name" value="EG:BACR7A4.14 PROTEIN-RELATED"/>
    <property type="match status" value="1"/>
</dbReference>
<organism evidence="2">
    <name type="scientific">Schistosoma haematobium</name>
    <name type="common">Blood fluke</name>
    <dbReference type="NCBI Taxonomy" id="6185"/>
    <lineage>
        <taxon>Eukaryota</taxon>
        <taxon>Metazoa</taxon>
        <taxon>Spiralia</taxon>
        <taxon>Lophotrochozoa</taxon>
        <taxon>Platyhelminthes</taxon>
        <taxon>Trematoda</taxon>
        <taxon>Digenea</taxon>
        <taxon>Strigeidida</taxon>
        <taxon>Schistosomatoidea</taxon>
        <taxon>Schistosomatidae</taxon>
        <taxon>Schistosoma</taxon>
    </lineage>
</organism>
<dbReference type="PRINTS" id="PR00080">
    <property type="entry name" value="SDRFAMILY"/>
</dbReference>
<dbReference type="STRING" id="6185.A0A095BZ75"/>
<reference evidence="2" key="1">
    <citation type="journal article" date="2012" name="Nat. Genet.">
        <title>Whole-genome sequence of Schistosoma haematobium.</title>
        <authorList>
            <person name="Young N.D."/>
            <person name="Jex A.R."/>
            <person name="Li B."/>
            <person name="Liu S."/>
            <person name="Yang L."/>
            <person name="Xiong Z."/>
            <person name="Li Y."/>
            <person name="Cantacessi C."/>
            <person name="Hall R.S."/>
            <person name="Xu X."/>
            <person name="Chen F."/>
            <person name="Wu X."/>
            <person name="Zerlotini A."/>
            <person name="Oliveira G."/>
            <person name="Hofmann A."/>
            <person name="Zhang G."/>
            <person name="Fang X."/>
            <person name="Kang Y."/>
            <person name="Campbell B.E."/>
            <person name="Loukas A."/>
            <person name="Ranganathan S."/>
            <person name="Rollinson D."/>
            <person name="Rinaldi G."/>
            <person name="Brindley P.J."/>
            <person name="Yang H."/>
            <person name="Wang J."/>
            <person name="Wang J."/>
            <person name="Gasser R.B."/>
        </authorList>
    </citation>
    <scope>NUCLEOTIDE SEQUENCE [LARGE SCALE GENOMIC DNA]</scope>
</reference>
<dbReference type="PROSITE" id="PS00061">
    <property type="entry name" value="ADH_SHORT"/>
    <property type="match status" value="1"/>
</dbReference>
<dbReference type="CDD" id="cd05364">
    <property type="entry name" value="SDR_c11"/>
    <property type="match status" value="1"/>
</dbReference>
<dbReference type="EMBL" id="KL250614">
    <property type="protein sequence ID" value="KGB34493.1"/>
    <property type="molecule type" value="Genomic_DNA"/>
</dbReference>
<sequence>MIRANPSTSRSEMKNNPISIKIFFNKLTRCITLLYKAIFHQRGLDFNGEMRDRLLVLLLLGVGVIKVYEEYDEEEKDERDPMELIKHKHSKRDLDAVEKTVSSPVPIEEETIEATSRGLSPRLRVKCKDIEDECSCKATAILFAKLGACVALVARDKSRLEETRQACIQISHPDVYEKHKEPFLCIEADLAEPCEVEKAYRLAINHFHQLDILVNNAGCMIRDTVESFNATEYEHMMKVNVTAAITLTNLAIPDLSASKGSIVNVSSVCGKRSFPGVMSYCISKAALDQFTKCTALDLAPKGIRVNSVNPAVIVTELHRRSGMSENDYEKFLSRANETHALGRTGTVEEVARAIAFLSSSASSFTTGNLLMVDGGRSIMCPR</sequence>
<accession>A0A095BZ75</accession>
<dbReference type="PANTHER" id="PTHR43975">
    <property type="entry name" value="ZGC:101858"/>
    <property type="match status" value="1"/>
</dbReference>
<keyword evidence="1" id="KW-0560">Oxidoreductase</keyword>